<dbReference type="EMBL" id="KB932855">
    <property type="protein sequence ID" value="EOO03169.1"/>
    <property type="molecule type" value="Genomic_DNA"/>
</dbReference>
<evidence type="ECO:0000313" key="2">
    <source>
        <dbReference type="Proteomes" id="UP000014074"/>
    </source>
</evidence>
<evidence type="ECO:0000313" key="1">
    <source>
        <dbReference type="EMBL" id="EOO03169.1"/>
    </source>
</evidence>
<reference evidence="2" key="1">
    <citation type="journal article" date="2013" name="Genome Announc.">
        <title>Draft genome sequence of the ascomycete Phaeoacremonium aleophilum strain UCR-PA7, a causal agent of the esca disease complex in grapevines.</title>
        <authorList>
            <person name="Blanco-Ulate B."/>
            <person name="Rolshausen P."/>
            <person name="Cantu D."/>
        </authorList>
    </citation>
    <scope>NUCLEOTIDE SEQUENCE [LARGE SCALE GENOMIC DNA]</scope>
    <source>
        <strain evidence="2">UCR-PA7</strain>
    </source>
</reference>
<dbReference type="GeneID" id="19321475"/>
<dbReference type="KEGG" id="tmn:UCRPA7_1337"/>
<dbReference type="PANTHER" id="PTHR42678">
    <property type="entry name" value="AMIDASE"/>
    <property type="match status" value="1"/>
</dbReference>
<dbReference type="Gene3D" id="3.90.1300.10">
    <property type="entry name" value="Amidase signature (AS) domain"/>
    <property type="match status" value="1"/>
</dbReference>
<proteinExistence type="predicted"/>
<keyword evidence="2" id="KW-1185">Reference proteome</keyword>
<protein>
    <submittedName>
        <fullName evidence="1">Putative amidase family protein</fullName>
    </submittedName>
</protein>
<dbReference type="AlphaFoldDB" id="R8BV42"/>
<dbReference type="HOGENOM" id="CLU_839876_0_0_1"/>
<sequence length="331" mass="36000">MKDVALILDIISGYDGYDNLTSEARYPENGYTAQVVDKDALRGLKLGLPWYPYWSTIQHINAPGNREVYERTVAELKMAGAEIYNITDTAPFLGIANPYGAGQPADTPSELSHSIAFATLLAVGYGEWLQNWTFPEGDERRGMSTLAEMAAWNIAHNDTTGALGNNTWWWDTTSGQTFYDAGVKTNGTMGSAFWTAFGWSRFRARQAIDMAHEYVTENGTAVKLDGLLVPNGRTGGGSNACAALPSYAGYPIAAVPIGMDSYSTPYGLCIYGQQYSEAKLIKIGSAIGDLFQWNEKPSWHGYQTAKGPPGAPWPGYTCSTTSLDHYGCDEA</sequence>
<name>R8BV42_PHAM7</name>
<organism evidence="1 2">
    <name type="scientific">Phaeoacremonium minimum (strain UCR-PA7)</name>
    <name type="common">Esca disease fungus</name>
    <name type="synonym">Togninia minima</name>
    <dbReference type="NCBI Taxonomy" id="1286976"/>
    <lineage>
        <taxon>Eukaryota</taxon>
        <taxon>Fungi</taxon>
        <taxon>Dikarya</taxon>
        <taxon>Ascomycota</taxon>
        <taxon>Pezizomycotina</taxon>
        <taxon>Sordariomycetes</taxon>
        <taxon>Sordariomycetidae</taxon>
        <taxon>Togniniales</taxon>
        <taxon>Togniniaceae</taxon>
        <taxon>Phaeoacremonium</taxon>
    </lineage>
</organism>
<dbReference type="OrthoDB" id="566138at2759"/>
<gene>
    <name evidence="1" type="ORF">UCRPA7_1337</name>
</gene>
<dbReference type="Proteomes" id="UP000014074">
    <property type="component" value="Unassembled WGS sequence"/>
</dbReference>
<dbReference type="RefSeq" id="XP_007912110.1">
    <property type="nucleotide sequence ID" value="XM_007913919.1"/>
</dbReference>
<dbReference type="PANTHER" id="PTHR42678:SF37">
    <property type="entry name" value="AMIDASE C869.01-RELATED"/>
    <property type="match status" value="1"/>
</dbReference>
<dbReference type="eggNOG" id="KOG1211">
    <property type="taxonomic scope" value="Eukaryota"/>
</dbReference>
<accession>R8BV42</accession>
<dbReference type="SUPFAM" id="SSF75304">
    <property type="entry name" value="Amidase signature (AS) enzymes"/>
    <property type="match status" value="1"/>
</dbReference>
<dbReference type="InterPro" id="IPR036928">
    <property type="entry name" value="AS_sf"/>
</dbReference>